<dbReference type="Proteomes" id="UP000078387">
    <property type="component" value="Unassembled WGS sequence"/>
</dbReference>
<dbReference type="VEuPathDB" id="AmoebaDB:KM1_283690"/>
<comment type="caution">
    <text evidence="1">The sequence shown here is derived from an EMBL/GenBank/DDBJ whole genome shotgun (WGS) entry which is preliminary data.</text>
</comment>
<evidence type="ECO:0000313" key="2">
    <source>
        <dbReference type="Proteomes" id="UP000078387"/>
    </source>
</evidence>
<protein>
    <submittedName>
        <fullName evidence="1">Uncharacterized protein</fullName>
    </submittedName>
</protein>
<sequence>MEFKSHTPPPLRTDLLTKFKQMIIALPNTSYVLGERFDEIFGTTSLEVFLTKLKTVFGEFVNNKSVDEAKRKEVIDSFEFYADRLLDLYTLSYEGNEEEMKNYSHLSLGRLPKKEDLLSNFDASLPTKSDIPSYSSIFNETKQENQPTLPALLLKKISEADSDLLKKVVEIVSPINSCWNCQIFLEDLSDEVVDKLVALFEISPSEYCGGKNE</sequence>
<accession>A0A5K1UV49</accession>
<dbReference type="VEuPathDB" id="AmoebaDB:EHI5A_220020"/>
<dbReference type="AlphaFoldDB" id="A0A5K1UV49"/>
<dbReference type="VEuPathDB" id="AmoebaDB:EHI8A_224490"/>
<proteinExistence type="predicted"/>
<dbReference type="VEuPathDB" id="AmoebaDB:EHI7A_195560"/>
<dbReference type="EMBL" id="BDEQ01000001">
    <property type="protein sequence ID" value="GAT97813.1"/>
    <property type="molecule type" value="Genomic_DNA"/>
</dbReference>
<dbReference type="VEuPathDB" id="AmoebaDB:EHI_019190"/>
<name>A0A5K1UV49_ENTHI</name>
<gene>
    <name evidence="1" type="ORF">CL6EHI_019190</name>
</gene>
<reference evidence="1 2" key="1">
    <citation type="submission" date="2016-05" db="EMBL/GenBank/DDBJ databases">
        <title>First whole genome sequencing of Entamoeba histolytica HM1:IMSS-clone-6.</title>
        <authorList>
            <person name="Mukherjee Avik.K."/>
            <person name="Izumyama S."/>
            <person name="Nakada-Tsukui K."/>
            <person name="Nozaki T."/>
        </authorList>
    </citation>
    <scope>NUCLEOTIDE SEQUENCE [LARGE SCALE GENOMIC DNA]</scope>
    <source>
        <strain evidence="1 2">HM1:IMSS clone 6</strain>
    </source>
</reference>
<evidence type="ECO:0000313" key="1">
    <source>
        <dbReference type="EMBL" id="GAT97813.1"/>
    </source>
</evidence>
<dbReference type="OMA" id="SEYCGVK"/>
<organism evidence="1 2">
    <name type="scientific">Entamoeba histolytica</name>
    <dbReference type="NCBI Taxonomy" id="5759"/>
    <lineage>
        <taxon>Eukaryota</taxon>
        <taxon>Amoebozoa</taxon>
        <taxon>Evosea</taxon>
        <taxon>Archamoebae</taxon>
        <taxon>Mastigamoebida</taxon>
        <taxon>Entamoebidae</taxon>
        <taxon>Entamoeba</taxon>
    </lineage>
</organism>